<comment type="subunit">
    <text evidence="5">Binds ribosomal protein uS19.</text>
</comment>
<dbReference type="Proteomes" id="UP000824225">
    <property type="component" value="Unassembled WGS sequence"/>
</dbReference>
<dbReference type="EMBL" id="DXAN01000010">
    <property type="protein sequence ID" value="HJA08325.1"/>
    <property type="molecule type" value="Genomic_DNA"/>
</dbReference>
<dbReference type="GO" id="GO:0005737">
    <property type="term" value="C:cytoplasm"/>
    <property type="evidence" value="ECO:0007669"/>
    <property type="project" value="UniProtKB-SubCell"/>
</dbReference>
<keyword evidence="2 5" id="KW-0690">Ribosome biogenesis</keyword>
<comment type="domain">
    <text evidence="5">The PRC barrel domain binds ribosomal protein uS19.</text>
</comment>
<evidence type="ECO:0000256" key="3">
    <source>
        <dbReference type="ARBA" id="ARBA00022552"/>
    </source>
</evidence>
<dbReference type="SUPFAM" id="SSF50447">
    <property type="entry name" value="Translation proteins"/>
    <property type="match status" value="1"/>
</dbReference>
<dbReference type="HAMAP" id="MF_00014">
    <property type="entry name" value="Ribosome_mat_RimM"/>
    <property type="match status" value="1"/>
</dbReference>
<dbReference type="Pfam" id="PF01782">
    <property type="entry name" value="RimM"/>
    <property type="match status" value="1"/>
</dbReference>
<dbReference type="InterPro" id="IPR011033">
    <property type="entry name" value="PRC_barrel-like_sf"/>
</dbReference>
<dbReference type="SUPFAM" id="SSF50346">
    <property type="entry name" value="PRC-barrel domain"/>
    <property type="match status" value="1"/>
</dbReference>
<protein>
    <recommendedName>
        <fullName evidence="5">Ribosome maturation factor RimM</fullName>
    </recommendedName>
</protein>
<accession>A0A9D2KKN1</accession>
<dbReference type="InterPro" id="IPR002676">
    <property type="entry name" value="RimM_N"/>
</dbReference>
<evidence type="ECO:0000313" key="10">
    <source>
        <dbReference type="Proteomes" id="UP000824225"/>
    </source>
</evidence>
<dbReference type="InterPro" id="IPR009000">
    <property type="entry name" value="Transl_B-barrel_sf"/>
</dbReference>
<dbReference type="GO" id="GO:0043022">
    <property type="term" value="F:ribosome binding"/>
    <property type="evidence" value="ECO:0007669"/>
    <property type="project" value="InterPro"/>
</dbReference>
<evidence type="ECO:0000256" key="2">
    <source>
        <dbReference type="ARBA" id="ARBA00022517"/>
    </source>
</evidence>
<comment type="subcellular location">
    <subcellularLocation>
        <location evidence="5">Cytoplasm</location>
    </subcellularLocation>
</comment>
<evidence type="ECO:0000256" key="6">
    <source>
        <dbReference type="SAM" id="MobiDB-lite"/>
    </source>
</evidence>
<comment type="function">
    <text evidence="5">An accessory protein needed during the final step in the assembly of 30S ribosomal subunit, possibly for assembly of the head region. Essential for efficient processing of 16S rRNA. May be needed both before and after RbfA during the maturation of 16S rRNA. It has affinity for free ribosomal 30S subunits but not for 70S ribosomes.</text>
</comment>
<comment type="similarity">
    <text evidence="5">Belongs to the RimM family.</text>
</comment>
<feature type="domain" description="Ribosome maturation factor RimM PRC barrel" evidence="8">
    <location>
        <begin position="100"/>
        <end position="168"/>
    </location>
</feature>
<feature type="compositionally biased region" description="Low complexity" evidence="6">
    <location>
        <begin position="181"/>
        <end position="191"/>
    </location>
</feature>
<dbReference type="InterPro" id="IPR056792">
    <property type="entry name" value="PRC_RimM"/>
</dbReference>
<dbReference type="AlphaFoldDB" id="A0A9D2KKN1"/>
<dbReference type="Gene3D" id="2.40.30.60">
    <property type="entry name" value="RimM"/>
    <property type="match status" value="1"/>
</dbReference>
<dbReference type="GO" id="GO:0005840">
    <property type="term" value="C:ribosome"/>
    <property type="evidence" value="ECO:0007669"/>
    <property type="project" value="InterPro"/>
</dbReference>
<proteinExistence type="inferred from homology"/>
<sequence length="210" mass="22771">MSGQHSVVLGRLTRPHSIRGEIRVDYYADSPHLLDKPLLLRAGDAARPVKVASWRTWRDQLIIRLEGVNDRTAAEMLRGQELLIDAAHLPETPPDEPYLHDILGLPVLLAATGDPVGVLEDVLFPAGQEVWSIRAPEGHEILFPAVPEFVDDIDPEGGRILITPPEGLLDLYAPAEDGTEASAPLSAAAPAKHPRSAPAERGKRPSTARP</sequence>
<reference evidence="9" key="1">
    <citation type="journal article" date="2021" name="PeerJ">
        <title>Extensive microbial diversity within the chicken gut microbiome revealed by metagenomics and culture.</title>
        <authorList>
            <person name="Gilroy R."/>
            <person name="Ravi A."/>
            <person name="Getino M."/>
            <person name="Pursley I."/>
            <person name="Horton D.L."/>
            <person name="Alikhan N.F."/>
            <person name="Baker D."/>
            <person name="Gharbi K."/>
            <person name="Hall N."/>
            <person name="Watson M."/>
            <person name="Adriaenssens E.M."/>
            <person name="Foster-Nyarko E."/>
            <person name="Jarju S."/>
            <person name="Secka A."/>
            <person name="Antonio M."/>
            <person name="Oren A."/>
            <person name="Chaudhuri R.R."/>
            <person name="La Ragione R."/>
            <person name="Hildebrand F."/>
            <person name="Pallen M.J."/>
        </authorList>
    </citation>
    <scope>NUCLEOTIDE SEQUENCE</scope>
    <source>
        <strain evidence="9">CHK186-16707</strain>
    </source>
</reference>
<evidence type="ECO:0000259" key="8">
    <source>
        <dbReference type="Pfam" id="PF24986"/>
    </source>
</evidence>
<dbReference type="PANTHER" id="PTHR33692:SF1">
    <property type="entry name" value="RIBOSOME MATURATION FACTOR RIMM"/>
    <property type="match status" value="1"/>
</dbReference>
<dbReference type="GO" id="GO:0006364">
    <property type="term" value="P:rRNA processing"/>
    <property type="evidence" value="ECO:0007669"/>
    <property type="project" value="UniProtKB-UniRule"/>
</dbReference>
<evidence type="ECO:0000313" key="9">
    <source>
        <dbReference type="EMBL" id="HJA08325.1"/>
    </source>
</evidence>
<gene>
    <name evidence="5 9" type="primary">rimM</name>
    <name evidence="9" type="ORF">H9962_03935</name>
</gene>
<keyword evidence="1 5" id="KW-0963">Cytoplasm</keyword>
<comment type="caution">
    <text evidence="9">The sequence shown here is derived from an EMBL/GenBank/DDBJ whole genome shotgun (WGS) entry which is preliminary data.</text>
</comment>
<feature type="region of interest" description="Disordered" evidence="6">
    <location>
        <begin position="171"/>
        <end position="210"/>
    </location>
</feature>
<dbReference type="Gene3D" id="2.30.30.240">
    <property type="entry name" value="PRC-barrel domain"/>
    <property type="match status" value="1"/>
</dbReference>
<evidence type="ECO:0000259" key="7">
    <source>
        <dbReference type="Pfam" id="PF01782"/>
    </source>
</evidence>
<keyword evidence="3 5" id="KW-0698">rRNA processing</keyword>
<dbReference type="NCBIfam" id="TIGR02273">
    <property type="entry name" value="16S_RimM"/>
    <property type="match status" value="1"/>
</dbReference>
<dbReference type="PANTHER" id="PTHR33692">
    <property type="entry name" value="RIBOSOME MATURATION FACTOR RIMM"/>
    <property type="match status" value="1"/>
</dbReference>
<dbReference type="InterPro" id="IPR011961">
    <property type="entry name" value="RimM"/>
</dbReference>
<evidence type="ECO:0000256" key="1">
    <source>
        <dbReference type="ARBA" id="ARBA00022490"/>
    </source>
</evidence>
<evidence type="ECO:0000256" key="5">
    <source>
        <dbReference type="HAMAP-Rule" id="MF_00014"/>
    </source>
</evidence>
<reference evidence="9" key="2">
    <citation type="submission" date="2021-04" db="EMBL/GenBank/DDBJ databases">
        <authorList>
            <person name="Gilroy R."/>
        </authorList>
    </citation>
    <scope>NUCLEOTIDE SEQUENCE</scope>
    <source>
        <strain evidence="9">CHK186-16707</strain>
    </source>
</reference>
<name>A0A9D2KKN1_9BACT</name>
<dbReference type="InterPro" id="IPR036976">
    <property type="entry name" value="RimM_N_sf"/>
</dbReference>
<feature type="domain" description="RimM N-terminal" evidence="7">
    <location>
        <begin position="9"/>
        <end position="86"/>
    </location>
</feature>
<evidence type="ECO:0000256" key="4">
    <source>
        <dbReference type="ARBA" id="ARBA00023186"/>
    </source>
</evidence>
<dbReference type="GO" id="GO:0042274">
    <property type="term" value="P:ribosomal small subunit biogenesis"/>
    <property type="evidence" value="ECO:0007669"/>
    <property type="project" value="UniProtKB-UniRule"/>
</dbReference>
<keyword evidence="4 5" id="KW-0143">Chaperone</keyword>
<dbReference type="Pfam" id="PF24986">
    <property type="entry name" value="PRC_RimM"/>
    <property type="match status" value="1"/>
</dbReference>
<organism evidence="9 10">
    <name type="scientific">Candidatus Mailhella merdigallinarum</name>
    <dbReference type="NCBI Taxonomy" id="2838658"/>
    <lineage>
        <taxon>Bacteria</taxon>
        <taxon>Pseudomonadati</taxon>
        <taxon>Thermodesulfobacteriota</taxon>
        <taxon>Desulfovibrionia</taxon>
        <taxon>Desulfovibrionales</taxon>
        <taxon>Desulfovibrionaceae</taxon>
        <taxon>Mailhella</taxon>
    </lineage>
</organism>